<reference evidence="5" key="1">
    <citation type="submission" date="2012-12" db="EMBL/GenBank/DDBJ databases">
        <authorList>
            <person name="Hellsten U."/>
            <person name="Grimwood J."/>
            <person name="Chapman J.A."/>
            <person name="Shapiro H."/>
            <person name="Aerts A."/>
            <person name="Otillar R.P."/>
            <person name="Terry A.Y."/>
            <person name="Boore J.L."/>
            <person name="Simakov O."/>
            <person name="Marletaz F."/>
            <person name="Cho S.-J."/>
            <person name="Edsinger-Gonzales E."/>
            <person name="Havlak P."/>
            <person name="Kuo D.-H."/>
            <person name="Larsson T."/>
            <person name="Lv J."/>
            <person name="Arendt D."/>
            <person name="Savage R."/>
            <person name="Osoegawa K."/>
            <person name="de Jong P."/>
            <person name="Lindberg D.R."/>
            <person name="Seaver E.C."/>
            <person name="Weisblat D.A."/>
            <person name="Putnam N.H."/>
            <person name="Grigoriev I.V."/>
            <person name="Rokhsar D.S."/>
        </authorList>
    </citation>
    <scope>NUCLEOTIDE SEQUENCE</scope>
</reference>
<proteinExistence type="predicted"/>
<dbReference type="CTD" id="20206736"/>
<evidence type="ECO:0000256" key="2">
    <source>
        <dbReference type="SAM" id="MobiDB-lite"/>
    </source>
</evidence>
<organism evidence="4 5">
    <name type="scientific">Helobdella robusta</name>
    <name type="common">Californian leech</name>
    <dbReference type="NCBI Taxonomy" id="6412"/>
    <lineage>
        <taxon>Eukaryota</taxon>
        <taxon>Metazoa</taxon>
        <taxon>Spiralia</taxon>
        <taxon>Lophotrochozoa</taxon>
        <taxon>Annelida</taxon>
        <taxon>Clitellata</taxon>
        <taxon>Hirudinea</taxon>
        <taxon>Rhynchobdellida</taxon>
        <taxon>Glossiphoniidae</taxon>
        <taxon>Helobdella</taxon>
    </lineage>
</organism>
<dbReference type="GeneID" id="20206736"/>
<dbReference type="AlphaFoldDB" id="T1FD37"/>
<protein>
    <submittedName>
        <fullName evidence="3 4">Uncharacterized protein</fullName>
    </submittedName>
</protein>
<dbReference type="InterPro" id="IPR051576">
    <property type="entry name" value="PX-Rho_GAP"/>
</dbReference>
<dbReference type="HOGENOM" id="CLU_1143631_0_0_1"/>
<evidence type="ECO:0000313" key="5">
    <source>
        <dbReference type="Proteomes" id="UP000015101"/>
    </source>
</evidence>
<dbReference type="EMBL" id="KB097417">
    <property type="protein sequence ID" value="ESN97244.1"/>
    <property type="molecule type" value="Genomic_DNA"/>
</dbReference>
<keyword evidence="5" id="KW-1185">Reference proteome</keyword>
<name>T1FD37_HELRO</name>
<dbReference type="EnsemblMetazoa" id="HelroT178367">
    <property type="protein sequence ID" value="HelroP178367"/>
    <property type="gene ID" value="HelroG178367"/>
</dbReference>
<dbReference type="GO" id="GO:0005096">
    <property type="term" value="F:GTPase activator activity"/>
    <property type="evidence" value="ECO:0007669"/>
    <property type="project" value="UniProtKB-KW"/>
</dbReference>
<dbReference type="EMBL" id="AMQM01006409">
    <property type="status" value="NOT_ANNOTATED_CDS"/>
    <property type="molecule type" value="Genomic_DNA"/>
</dbReference>
<dbReference type="KEGG" id="hro:HELRODRAFT_178367"/>
<dbReference type="OrthoDB" id="6426992at2759"/>
<reference evidence="4" key="3">
    <citation type="submission" date="2015-06" db="UniProtKB">
        <authorList>
            <consortium name="EnsemblMetazoa"/>
        </authorList>
    </citation>
    <scope>IDENTIFICATION</scope>
</reference>
<dbReference type="Proteomes" id="UP000015101">
    <property type="component" value="Unassembled WGS sequence"/>
</dbReference>
<accession>T1FD37</accession>
<keyword evidence="1" id="KW-0343">GTPase activation</keyword>
<feature type="compositionally biased region" description="Low complexity" evidence="2">
    <location>
        <begin position="164"/>
        <end position="181"/>
    </location>
</feature>
<evidence type="ECO:0000256" key="1">
    <source>
        <dbReference type="ARBA" id="ARBA00022468"/>
    </source>
</evidence>
<dbReference type="PANTHER" id="PTHR15729">
    <property type="entry name" value="CDC42 GTPASE-ACTIVATING PROTEIN"/>
    <property type="match status" value="1"/>
</dbReference>
<evidence type="ECO:0000313" key="4">
    <source>
        <dbReference type="EnsemblMetazoa" id="HelroP178367"/>
    </source>
</evidence>
<feature type="region of interest" description="Disordered" evidence="2">
    <location>
        <begin position="156"/>
        <end position="181"/>
    </location>
</feature>
<dbReference type="InParanoid" id="T1FD37"/>
<dbReference type="RefSeq" id="XP_009024724.1">
    <property type="nucleotide sequence ID" value="XM_009026476.1"/>
</dbReference>
<sequence>MTFVSAASTSTTAAAVAAAAATSSLTSSKSKDTTKHYQHHRSSKIYNSELSYMADESHEKSVNKNFDQNVDKGENRSFGISLDKSFDKNMEKTVDGKDSYPNTDVTDGKCVDRKDCKSESGTCSYYKRGSFRSSLISNASSTTSTSSGLKLRSLVSKNAPEAASSSNNNNNSNNTNNNNSSNKVCKRLDECAHFHYETVDLKTIELSLAEDNFDDPSSEKWLMIEVTSKGDKHWTIRKSYQVC</sequence>
<feature type="region of interest" description="Disordered" evidence="2">
    <location>
        <begin position="60"/>
        <end position="79"/>
    </location>
</feature>
<dbReference type="PANTHER" id="PTHR15729:SF10">
    <property type="entry name" value="GTPASE-ACTIVATING PROTEIN CDGAPR"/>
    <property type="match status" value="1"/>
</dbReference>
<reference evidence="3 5" key="2">
    <citation type="journal article" date="2013" name="Nature">
        <title>Insights into bilaterian evolution from three spiralian genomes.</title>
        <authorList>
            <person name="Simakov O."/>
            <person name="Marletaz F."/>
            <person name="Cho S.J."/>
            <person name="Edsinger-Gonzales E."/>
            <person name="Havlak P."/>
            <person name="Hellsten U."/>
            <person name="Kuo D.H."/>
            <person name="Larsson T."/>
            <person name="Lv J."/>
            <person name="Arendt D."/>
            <person name="Savage R."/>
            <person name="Osoegawa K."/>
            <person name="de Jong P."/>
            <person name="Grimwood J."/>
            <person name="Chapman J.A."/>
            <person name="Shapiro H."/>
            <person name="Aerts A."/>
            <person name="Otillar R.P."/>
            <person name="Terry A.Y."/>
            <person name="Boore J.L."/>
            <person name="Grigoriev I.V."/>
            <person name="Lindberg D.R."/>
            <person name="Seaver E.C."/>
            <person name="Weisblat D.A."/>
            <person name="Putnam N.H."/>
            <person name="Rokhsar D.S."/>
        </authorList>
    </citation>
    <scope>NUCLEOTIDE SEQUENCE</scope>
</reference>
<evidence type="ECO:0000313" key="3">
    <source>
        <dbReference type="EMBL" id="ESN97244.1"/>
    </source>
</evidence>
<gene>
    <name evidence="4" type="primary">20206736</name>
    <name evidence="3" type="ORF">HELRODRAFT_178367</name>
</gene>